<organism evidence="1 2">
    <name type="scientific">Nitrosomonas halophila</name>
    <dbReference type="NCBI Taxonomy" id="44576"/>
    <lineage>
        <taxon>Bacteria</taxon>
        <taxon>Pseudomonadati</taxon>
        <taxon>Pseudomonadota</taxon>
        <taxon>Betaproteobacteria</taxon>
        <taxon>Nitrosomonadales</taxon>
        <taxon>Nitrosomonadaceae</taxon>
        <taxon>Nitrosomonas</taxon>
    </lineage>
</organism>
<accession>A0A1H3NLJ1</accession>
<reference evidence="1 2" key="1">
    <citation type="submission" date="2016-10" db="EMBL/GenBank/DDBJ databases">
        <authorList>
            <person name="de Groot N.N."/>
        </authorList>
    </citation>
    <scope>NUCLEOTIDE SEQUENCE [LARGE SCALE GENOMIC DNA]</scope>
    <source>
        <strain evidence="1 2">Nm1</strain>
    </source>
</reference>
<protein>
    <submittedName>
        <fullName evidence="1">Uncharacterized protein</fullName>
    </submittedName>
</protein>
<dbReference type="Proteomes" id="UP000198640">
    <property type="component" value="Unassembled WGS sequence"/>
</dbReference>
<dbReference type="RefSeq" id="WP_143032345.1">
    <property type="nucleotide sequence ID" value="NZ_FNOY01000075.1"/>
</dbReference>
<proteinExistence type="predicted"/>
<dbReference type="STRING" id="44576.SAMN05421881_107510"/>
<dbReference type="EMBL" id="FNOY01000075">
    <property type="protein sequence ID" value="SDY89295.1"/>
    <property type="molecule type" value="Genomic_DNA"/>
</dbReference>
<evidence type="ECO:0000313" key="1">
    <source>
        <dbReference type="EMBL" id="SDY89295.1"/>
    </source>
</evidence>
<gene>
    <name evidence="1" type="ORF">SAMN05421881_107510</name>
</gene>
<dbReference type="AlphaFoldDB" id="A0A1H3NLJ1"/>
<sequence length="81" mass="8508">MTPPLALHCIPPDAPNCHTYSFTAPKKLFGNFRFGASRGNGAAIQFNGNLTLMLGALSGSKGSGRWSLEQAVRIGTHHAAA</sequence>
<evidence type="ECO:0000313" key="2">
    <source>
        <dbReference type="Proteomes" id="UP000198640"/>
    </source>
</evidence>
<name>A0A1H3NLJ1_9PROT</name>
<keyword evidence="2" id="KW-1185">Reference proteome</keyword>